<evidence type="ECO:0000256" key="4">
    <source>
        <dbReference type="ARBA" id="ARBA00022741"/>
    </source>
</evidence>
<dbReference type="PROSITE" id="PS50109">
    <property type="entry name" value="HIS_KIN"/>
    <property type="match status" value="1"/>
</dbReference>
<keyword evidence="4" id="KW-0547">Nucleotide-binding</keyword>
<keyword evidence="12" id="KW-1185">Reference proteome</keyword>
<dbReference type="RefSeq" id="WP_202856686.1">
    <property type="nucleotide sequence ID" value="NZ_JAEUGD010000042.1"/>
</dbReference>
<dbReference type="Pfam" id="PF02518">
    <property type="entry name" value="HATPase_c"/>
    <property type="match status" value="1"/>
</dbReference>
<name>A0A937FW07_9BACT</name>
<dbReference type="InterPro" id="IPR005467">
    <property type="entry name" value="His_kinase_dom"/>
</dbReference>
<keyword evidence="6 11" id="KW-0067">ATP-binding</keyword>
<keyword evidence="9" id="KW-1133">Transmembrane helix</keyword>
<organism evidence="11 12">
    <name type="scientific">Fulvivirga marina</name>
    <dbReference type="NCBI Taxonomy" id="2494733"/>
    <lineage>
        <taxon>Bacteria</taxon>
        <taxon>Pseudomonadati</taxon>
        <taxon>Bacteroidota</taxon>
        <taxon>Cytophagia</taxon>
        <taxon>Cytophagales</taxon>
        <taxon>Fulvivirgaceae</taxon>
        <taxon>Fulvivirga</taxon>
    </lineage>
</organism>
<evidence type="ECO:0000256" key="5">
    <source>
        <dbReference type="ARBA" id="ARBA00022777"/>
    </source>
</evidence>
<proteinExistence type="predicted"/>
<comment type="caution">
    <text evidence="11">The sequence shown here is derived from an EMBL/GenBank/DDBJ whole genome shotgun (WGS) entry which is preliminary data.</text>
</comment>
<evidence type="ECO:0000256" key="9">
    <source>
        <dbReference type="SAM" id="Phobius"/>
    </source>
</evidence>
<keyword evidence="3" id="KW-0808">Transferase</keyword>
<reference evidence="11" key="1">
    <citation type="submission" date="2021-01" db="EMBL/GenBank/DDBJ databases">
        <title>Fulvivirga kasyanovii gen. nov., sp nov., a novel member of the phylum Bacteroidetes isolated from seawater in a mussel farm.</title>
        <authorList>
            <person name="Zhao L.-H."/>
            <person name="Wang Z.-J."/>
        </authorList>
    </citation>
    <scope>NUCLEOTIDE SEQUENCE</scope>
    <source>
        <strain evidence="11">29W222</strain>
    </source>
</reference>
<dbReference type="PANTHER" id="PTHR43065:SF46">
    <property type="entry name" value="C4-DICARBOXYLATE TRANSPORT SENSOR PROTEIN DCTB"/>
    <property type="match status" value="1"/>
</dbReference>
<keyword evidence="7" id="KW-0902">Two-component regulatory system</keyword>
<dbReference type="GO" id="GO:0000160">
    <property type="term" value="P:phosphorelay signal transduction system"/>
    <property type="evidence" value="ECO:0007669"/>
    <property type="project" value="UniProtKB-KW"/>
</dbReference>
<evidence type="ECO:0000256" key="3">
    <source>
        <dbReference type="ARBA" id="ARBA00022679"/>
    </source>
</evidence>
<keyword evidence="5" id="KW-0418">Kinase</keyword>
<feature type="coiled-coil region" evidence="8">
    <location>
        <begin position="84"/>
        <end position="111"/>
    </location>
</feature>
<evidence type="ECO:0000256" key="7">
    <source>
        <dbReference type="ARBA" id="ARBA00023012"/>
    </source>
</evidence>
<keyword evidence="9" id="KW-0472">Membrane</keyword>
<feature type="transmembrane region" description="Helical" evidence="9">
    <location>
        <begin position="34"/>
        <end position="52"/>
    </location>
</feature>
<accession>A0A937FW07</accession>
<keyword evidence="9" id="KW-0812">Transmembrane</keyword>
<dbReference type="Gene3D" id="3.30.565.10">
    <property type="entry name" value="Histidine kinase-like ATPase, C-terminal domain"/>
    <property type="match status" value="1"/>
</dbReference>
<dbReference type="EC" id="2.7.13.3" evidence="2"/>
<dbReference type="GO" id="GO:0004673">
    <property type="term" value="F:protein histidine kinase activity"/>
    <property type="evidence" value="ECO:0007669"/>
    <property type="project" value="UniProtKB-EC"/>
</dbReference>
<evidence type="ECO:0000313" key="11">
    <source>
        <dbReference type="EMBL" id="MBL6447160.1"/>
    </source>
</evidence>
<dbReference type="SUPFAM" id="SSF55874">
    <property type="entry name" value="ATPase domain of HSP90 chaperone/DNA topoisomerase II/histidine kinase"/>
    <property type="match status" value="1"/>
</dbReference>
<dbReference type="PRINTS" id="PR00344">
    <property type="entry name" value="BCTRLSENSOR"/>
</dbReference>
<dbReference type="PANTHER" id="PTHR43065">
    <property type="entry name" value="SENSOR HISTIDINE KINASE"/>
    <property type="match status" value="1"/>
</dbReference>
<comment type="catalytic activity">
    <reaction evidence="1">
        <text>ATP + protein L-histidine = ADP + protein N-phospho-L-histidine.</text>
        <dbReference type="EC" id="2.7.13.3"/>
    </reaction>
</comment>
<evidence type="ECO:0000256" key="8">
    <source>
        <dbReference type="SAM" id="Coils"/>
    </source>
</evidence>
<dbReference type="Proteomes" id="UP000614216">
    <property type="component" value="Unassembled WGS sequence"/>
</dbReference>
<dbReference type="GO" id="GO:0005524">
    <property type="term" value="F:ATP binding"/>
    <property type="evidence" value="ECO:0007669"/>
    <property type="project" value="UniProtKB-KW"/>
</dbReference>
<protein>
    <recommendedName>
        <fullName evidence="2">histidine kinase</fullName>
        <ecNumber evidence="2">2.7.13.3</ecNumber>
    </recommendedName>
</protein>
<evidence type="ECO:0000256" key="1">
    <source>
        <dbReference type="ARBA" id="ARBA00000085"/>
    </source>
</evidence>
<dbReference type="InterPro" id="IPR003594">
    <property type="entry name" value="HATPase_dom"/>
</dbReference>
<evidence type="ECO:0000256" key="2">
    <source>
        <dbReference type="ARBA" id="ARBA00012438"/>
    </source>
</evidence>
<dbReference type="SMART" id="SM00387">
    <property type="entry name" value="HATPase_c"/>
    <property type="match status" value="1"/>
</dbReference>
<dbReference type="AlphaFoldDB" id="A0A937FW07"/>
<feature type="domain" description="Histidine kinase" evidence="10">
    <location>
        <begin position="230"/>
        <end position="451"/>
    </location>
</feature>
<sequence>MDFSNTRKAILFRVGTLTVTIFLLSWLIFNDGYFVTELVLFVLLGLQIISLIKSLERNNEELISFLDSIRHDDISHNYRTDFKNEDTNRLNNELNKALKDLREVRKEKEADFQYLKNIVQHVGIGLITFNRTGKVQIINTAAKKLLRVNNIDNIKDLSSVSENLVDIFLRLKTGGRDLIRLEIGGDIVQLAIYAIELTLRGEEFKLVSVQNIQNELEEKEMEAWQNLVRVLTHEIMNSVTPISSLANTVEDELNEQLNNDQEINQISNEEIADLHLAIQTIKKRSQGLIRFVQDFRNLTHIPKPKIAEINVKELLKEMLMLHKREIEDNKVNANIRVDPANMTINADKELIEQVLINLIKNATQAFDEQTNRLVELNAYFDEKSRPVISVKDNGNGIDDEALEKIFIPFFTTKKNGSGIGLSLSRQIMRQHQGMLGVKSKMDEGTEFFLRF</sequence>
<feature type="transmembrane region" description="Helical" evidence="9">
    <location>
        <begin position="9"/>
        <end position="28"/>
    </location>
</feature>
<evidence type="ECO:0000259" key="10">
    <source>
        <dbReference type="PROSITE" id="PS50109"/>
    </source>
</evidence>
<dbReference type="EMBL" id="JAEUGD010000042">
    <property type="protein sequence ID" value="MBL6447160.1"/>
    <property type="molecule type" value="Genomic_DNA"/>
</dbReference>
<dbReference type="InterPro" id="IPR036890">
    <property type="entry name" value="HATPase_C_sf"/>
</dbReference>
<evidence type="ECO:0000256" key="6">
    <source>
        <dbReference type="ARBA" id="ARBA00022840"/>
    </source>
</evidence>
<evidence type="ECO:0000313" key="12">
    <source>
        <dbReference type="Proteomes" id="UP000614216"/>
    </source>
</evidence>
<dbReference type="InterPro" id="IPR004358">
    <property type="entry name" value="Sig_transdc_His_kin-like_C"/>
</dbReference>
<keyword evidence="8" id="KW-0175">Coiled coil</keyword>
<gene>
    <name evidence="11" type="ORF">JMN32_12635</name>
</gene>